<name>A0A175YGC0_DAUCS</name>
<feature type="domain" description="Gnk2-homologous" evidence="15">
    <location>
        <begin position="138"/>
        <end position="245"/>
    </location>
</feature>
<feature type="domain" description="Protein kinase" evidence="14">
    <location>
        <begin position="327"/>
        <end position="613"/>
    </location>
</feature>
<dbReference type="OrthoDB" id="4062651at2759"/>
<dbReference type="AlphaFoldDB" id="A0A175YGC0"/>
<dbReference type="InterPro" id="IPR011009">
    <property type="entry name" value="Kinase-like_dom_sf"/>
</dbReference>
<feature type="transmembrane region" description="Helical" evidence="12">
    <location>
        <begin position="268"/>
        <end position="288"/>
    </location>
</feature>
<evidence type="ECO:0000256" key="7">
    <source>
        <dbReference type="ARBA" id="ARBA00022840"/>
    </source>
</evidence>
<evidence type="ECO:0000256" key="9">
    <source>
        <dbReference type="ARBA" id="ARBA00023180"/>
    </source>
</evidence>
<dbReference type="KEGG" id="dcr:108202730"/>
<feature type="domain" description="Gnk2-homologous" evidence="15">
    <location>
        <begin position="25"/>
        <end position="129"/>
    </location>
</feature>
<dbReference type="Proteomes" id="UP000077755">
    <property type="component" value="Chromosome 9"/>
</dbReference>
<dbReference type="Pfam" id="PF01657">
    <property type="entry name" value="Stress-antifung"/>
    <property type="match status" value="2"/>
</dbReference>
<dbReference type="InterPro" id="IPR052059">
    <property type="entry name" value="CR_Ser/Thr_kinase"/>
</dbReference>
<dbReference type="PROSITE" id="PS51473">
    <property type="entry name" value="GNK2"/>
    <property type="match status" value="2"/>
</dbReference>
<keyword evidence="1" id="KW-0723">Serine/threonine-protein kinase</keyword>
<sequence>MKLLWKMAAVLVLALWMIEFVMSQPQANLINQGCSQVNATSEFFSNLNATLADLRRQLSINRTHFATAQLARSSNPVYAIVQCRNYLSTADCVSCFDIAAVDIRKYCRLVNGARVIYDGCFLRYETNRFYGTANALGNAGRCDNGTIRNGTASATSYTAVVEALLSDLVIATPKTKNFYAATATKVAPGGNTTVYAMAQCAETVTEIECQNCMNVALENIKSCPPRTGARAFDAGCFMRYTNTPFFASNQTINISRYLRSGGSRNKKAIIGGVLGGFGFLLLVLALLLRFRLSRKKRISPRGKLGSTELQGPVTYNYKDLKSATKNFSPEYKLGEGGSGDVYKGIVKNGNIVAVKRLALCTSKAKADFESEVRLISNVHHRNLVRLLGCSSKGPDLLLVYEYMENGSLDSFLYGGKRGSLNWQQRFNIIYGTARGLAYLHEQFHVRIIHRDIKPGNILLDDELQPKIADFGLARLLPEDQTHLNTKFAGTLGYTAPEYALQGQLSEKADTYSFGVVLLEIISGRRCGDTNIERDTDFLLEYAWKLHDNNMHLKLVDESLDSDEYQAEDVKKVIEIALMCTQSPASLRPTMPEVVVLLISDRSLERGPLSRPTFVNSEDRIRDVPDVPPPSMSNATATLSELTGR</sequence>
<keyword evidence="8" id="KW-0675">Receptor</keyword>
<evidence type="ECO:0000313" key="18">
    <source>
        <dbReference type="Proteomes" id="UP000077755"/>
    </source>
</evidence>
<dbReference type="InterPro" id="IPR017441">
    <property type="entry name" value="Protein_kinase_ATP_BS"/>
</dbReference>
<evidence type="ECO:0000256" key="5">
    <source>
        <dbReference type="ARBA" id="ARBA00022741"/>
    </source>
</evidence>
<dbReference type="Gene3D" id="1.10.510.10">
    <property type="entry name" value="Transferase(Phosphotransferase) domain 1"/>
    <property type="match status" value="1"/>
</dbReference>
<dbReference type="InterPro" id="IPR002902">
    <property type="entry name" value="GNK2"/>
</dbReference>
<protein>
    <recommendedName>
        <fullName evidence="19">Protein kinase domain-containing protein</fullName>
    </recommendedName>
</protein>
<dbReference type="InterPro" id="IPR038408">
    <property type="entry name" value="GNK2_sf"/>
</dbReference>
<feature type="compositionally biased region" description="Polar residues" evidence="11">
    <location>
        <begin position="631"/>
        <end position="644"/>
    </location>
</feature>
<evidence type="ECO:0000256" key="3">
    <source>
        <dbReference type="ARBA" id="ARBA00022729"/>
    </source>
</evidence>
<keyword evidence="18" id="KW-1185">Reference proteome</keyword>
<keyword evidence="3 13" id="KW-0732">Signal</keyword>
<dbReference type="PROSITE" id="PS00107">
    <property type="entry name" value="PROTEIN_KINASE_ATP"/>
    <property type="match status" value="1"/>
</dbReference>
<evidence type="ECO:0000256" key="1">
    <source>
        <dbReference type="ARBA" id="ARBA00022527"/>
    </source>
</evidence>
<evidence type="ECO:0008006" key="19">
    <source>
        <dbReference type="Google" id="ProtNLM"/>
    </source>
</evidence>
<dbReference type="InterPro" id="IPR000719">
    <property type="entry name" value="Prot_kinase_dom"/>
</dbReference>
<dbReference type="SMART" id="SM00220">
    <property type="entry name" value="S_TKc"/>
    <property type="match status" value="1"/>
</dbReference>
<evidence type="ECO:0000256" key="6">
    <source>
        <dbReference type="ARBA" id="ARBA00022777"/>
    </source>
</evidence>
<dbReference type="FunFam" id="3.30.200.20:FF:000177">
    <property type="entry name" value="Cysteine-rich receptor-like protein kinase 2"/>
    <property type="match status" value="1"/>
</dbReference>
<evidence type="ECO:0000256" key="8">
    <source>
        <dbReference type="ARBA" id="ARBA00023170"/>
    </source>
</evidence>
<evidence type="ECO:0000256" key="4">
    <source>
        <dbReference type="ARBA" id="ARBA00022737"/>
    </source>
</evidence>
<feature type="region of interest" description="Disordered" evidence="11">
    <location>
        <begin position="608"/>
        <end position="644"/>
    </location>
</feature>
<dbReference type="EMBL" id="CP093351">
    <property type="protein sequence ID" value="WOH15085.1"/>
    <property type="molecule type" value="Genomic_DNA"/>
</dbReference>
<dbReference type="OMA" id="PGNSMIC"/>
<dbReference type="Gramene" id="KZM82310">
    <property type="protein sequence ID" value="KZM82310"/>
    <property type="gene ID" value="DCAR_029808"/>
</dbReference>
<proteinExistence type="predicted"/>
<dbReference type="Gene3D" id="3.30.430.20">
    <property type="entry name" value="Gnk2 domain, C-X8-C-X2-C motif"/>
    <property type="match status" value="2"/>
</dbReference>
<evidence type="ECO:0000256" key="2">
    <source>
        <dbReference type="ARBA" id="ARBA00022679"/>
    </source>
</evidence>
<gene>
    <name evidence="16" type="ORF">DCAR_029808</name>
    <name evidence="17" type="ORF">DCAR_0934620</name>
</gene>
<dbReference type="CDD" id="cd14066">
    <property type="entry name" value="STKc_IRAK"/>
    <property type="match status" value="1"/>
</dbReference>
<evidence type="ECO:0000313" key="16">
    <source>
        <dbReference type="EMBL" id="KZM82310.1"/>
    </source>
</evidence>
<organism evidence="16">
    <name type="scientific">Daucus carota subsp. sativus</name>
    <name type="common">Carrot</name>
    <dbReference type="NCBI Taxonomy" id="79200"/>
    <lineage>
        <taxon>Eukaryota</taxon>
        <taxon>Viridiplantae</taxon>
        <taxon>Streptophyta</taxon>
        <taxon>Embryophyta</taxon>
        <taxon>Tracheophyta</taxon>
        <taxon>Spermatophyta</taxon>
        <taxon>Magnoliopsida</taxon>
        <taxon>eudicotyledons</taxon>
        <taxon>Gunneridae</taxon>
        <taxon>Pentapetalae</taxon>
        <taxon>asterids</taxon>
        <taxon>campanulids</taxon>
        <taxon>Apiales</taxon>
        <taxon>Apiaceae</taxon>
        <taxon>Apioideae</taxon>
        <taxon>Scandiceae</taxon>
        <taxon>Daucinae</taxon>
        <taxon>Daucus</taxon>
        <taxon>Daucus sect. Daucus</taxon>
    </lineage>
</organism>
<dbReference type="PANTHER" id="PTHR47973">
    <property type="entry name" value="CYSTEINE-RICH RECEPTOR-LIKE PROTEIN KINASE 3"/>
    <property type="match status" value="1"/>
</dbReference>
<feature type="binding site" evidence="10">
    <location>
        <position position="355"/>
    </location>
    <ligand>
        <name>ATP</name>
        <dbReference type="ChEBI" id="CHEBI:30616"/>
    </ligand>
</feature>
<evidence type="ECO:0000313" key="17">
    <source>
        <dbReference type="EMBL" id="WOH15085.1"/>
    </source>
</evidence>
<dbReference type="Gene3D" id="3.30.200.20">
    <property type="entry name" value="Phosphorylase Kinase, domain 1"/>
    <property type="match status" value="1"/>
</dbReference>
<dbReference type="Pfam" id="PF00069">
    <property type="entry name" value="Pkinase"/>
    <property type="match status" value="1"/>
</dbReference>
<dbReference type="PROSITE" id="PS50011">
    <property type="entry name" value="PROTEIN_KINASE_DOM"/>
    <property type="match status" value="1"/>
</dbReference>
<dbReference type="FunFam" id="1.10.510.10:FF:000336">
    <property type="entry name" value="Cysteine-rich receptor-like protein kinase 2"/>
    <property type="match status" value="1"/>
</dbReference>
<evidence type="ECO:0000256" key="13">
    <source>
        <dbReference type="SAM" id="SignalP"/>
    </source>
</evidence>
<evidence type="ECO:0000259" key="15">
    <source>
        <dbReference type="PROSITE" id="PS51473"/>
    </source>
</evidence>
<accession>A0A175YGC0</accession>
<keyword evidence="9" id="KW-0325">Glycoprotein</keyword>
<dbReference type="PROSITE" id="PS00108">
    <property type="entry name" value="PROTEIN_KINASE_ST"/>
    <property type="match status" value="1"/>
</dbReference>
<dbReference type="CDD" id="cd23509">
    <property type="entry name" value="Gnk2-like"/>
    <property type="match status" value="2"/>
</dbReference>
<feature type="signal peptide" evidence="13">
    <location>
        <begin position="1"/>
        <end position="23"/>
    </location>
</feature>
<keyword evidence="4" id="KW-0677">Repeat</keyword>
<dbReference type="InterPro" id="IPR008271">
    <property type="entry name" value="Ser/Thr_kinase_AS"/>
</dbReference>
<dbReference type="EMBL" id="LNRQ01000009">
    <property type="protein sequence ID" value="KZM82310.1"/>
    <property type="molecule type" value="Genomic_DNA"/>
</dbReference>
<keyword evidence="12" id="KW-0472">Membrane</keyword>
<reference evidence="16" key="1">
    <citation type="journal article" date="2016" name="Nat. Genet.">
        <title>A high-quality carrot genome assembly provides new insights into carotenoid accumulation and asterid genome evolution.</title>
        <authorList>
            <person name="Iorizzo M."/>
            <person name="Ellison S."/>
            <person name="Senalik D."/>
            <person name="Zeng P."/>
            <person name="Satapoomin P."/>
            <person name="Huang J."/>
            <person name="Bowman M."/>
            <person name="Iovene M."/>
            <person name="Sanseverino W."/>
            <person name="Cavagnaro P."/>
            <person name="Yildiz M."/>
            <person name="Macko-Podgorni A."/>
            <person name="Moranska E."/>
            <person name="Grzebelus E."/>
            <person name="Grzebelus D."/>
            <person name="Ashrafi H."/>
            <person name="Zheng Z."/>
            <person name="Cheng S."/>
            <person name="Spooner D."/>
            <person name="Van Deynze A."/>
            <person name="Simon P."/>
        </authorList>
    </citation>
    <scope>NUCLEOTIDE SEQUENCE [LARGE SCALE GENOMIC DNA]</scope>
    <source>
        <tissue evidence="16">Leaf</tissue>
    </source>
</reference>
<keyword evidence="2" id="KW-0808">Transferase</keyword>
<dbReference type="GO" id="GO:0005524">
    <property type="term" value="F:ATP binding"/>
    <property type="evidence" value="ECO:0007669"/>
    <property type="project" value="UniProtKB-UniRule"/>
</dbReference>
<keyword evidence="12" id="KW-0812">Transmembrane</keyword>
<evidence type="ECO:0000259" key="14">
    <source>
        <dbReference type="PROSITE" id="PS50011"/>
    </source>
</evidence>
<keyword evidence="12" id="KW-1133">Transmembrane helix</keyword>
<dbReference type="SUPFAM" id="SSF56112">
    <property type="entry name" value="Protein kinase-like (PK-like)"/>
    <property type="match status" value="1"/>
</dbReference>
<evidence type="ECO:0000256" key="11">
    <source>
        <dbReference type="SAM" id="MobiDB-lite"/>
    </source>
</evidence>
<reference evidence="17" key="2">
    <citation type="submission" date="2022-03" db="EMBL/GenBank/DDBJ databases">
        <title>Draft title - Genomic analysis of global carrot germplasm unveils the trajectory of domestication and the origin of high carotenoid orange carrot.</title>
        <authorList>
            <person name="Iorizzo M."/>
            <person name="Ellison S."/>
            <person name="Senalik D."/>
            <person name="Macko-Podgorni A."/>
            <person name="Grzebelus D."/>
            <person name="Bostan H."/>
            <person name="Rolling W."/>
            <person name="Curaba J."/>
            <person name="Simon P."/>
        </authorList>
    </citation>
    <scope>NUCLEOTIDE SEQUENCE</scope>
    <source>
        <tissue evidence="17">Leaf</tissue>
    </source>
</reference>
<keyword evidence="5 10" id="KW-0547">Nucleotide-binding</keyword>
<keyword evidence="7 10" id="KW-0067">ATP-binding</keyword>
<evidence type="ECO:0000256" key="10">
    <source>
        <dbReference type="PROSITE-ProRule" id="PRU10141"/>
    </source>
</evidence>
<dbReference type="GO" id="GO:0004674">
    <property type="term" value="F:protein serine/threonine kinase activity"/>
    <property type="evidence" value="ECO:0007669"/>
    <property type="project" value="UniProtKB-KW"/>
</dbReference>
<evidence type="ECO:0000256" key="12">
    <source>
        <dbReference type="SAM" id="Phobius"/>
    </source>
</evidence>
<feature type="chain" id="PRO_5008044524" description="Protein kinase domain-containing protein" evidence="13">
    <location>
        <begin position="24"/>
        <end position="644"/>
    </location>
</feature>
<keyword evidence="6" id="KW-0418">Kinase</keyword>